<dbReference type="Pfam" id="PF25871">
    <property type="entry name" value="HTH_76"/>
    <property type="match status" value="1"/>
</dbReference>
<feature type="domain" description="PEX14-like helix-turn-helix" evidence="1">
    <location>
        <begin position="83"/>
        <end position="148"/>
    </location>
</feature>
<keyword evidence="3" id="KW-1185">Reference proteome</keyword>
<sequence>MSKAGDNTSLISQVDGCDFTTDELQQFHGYYKYTWPAPLKNSSLAERIQHYSTVDPSIDTARLRLWLRTMGIQDESEKSDEAKLYDRFEAFDFSTAPGFSELLTQVFTDSQQTNKHEINERMERAKIEYYSRIEDISYDGYRRFKEENAPKPVCPYQHLWEKEKETAANVRQIEHVKIIDLAEYPDVEMTTETLDLIREEAVEAETDTDIYALAIIRSSSDHTVFLPALCSAGGINGILETLRARMRLEVTLRKLNSSKPVIFFANGSVDPSTLALMQTTGETVLSDSFSLDPTSVSYPTSIQSWTQMTDLPSGTVEYILCHPNLVIRGSEWQGALGLGRGFISQRNFANATERILVAASCPPPQTRNALRQTCVIESAYPGPCKISVWKPEIEKYFAPLAEDAGSVSASLDKLVNKVGQIRKPWAEKYLAFAGSSDENKKRAVWVAALQAARQMEYSQVLALEYSLTEAIISNQYGNAEDATSLVKRMAANGQSITQILDTNDIQTAPQENAMKVEIPGE</sequence>
<reference evidence="2" key="1">
    <citation type="submission" date="2022-07" db="EMBL/GenBank/DDBJ databases">
        <title>Phylogenomic reconstructions and comparative analyses of Kickxellomycotina fungi.</title>
        <authorList>
            <person name="Reynolds N.K."/>
            <person name="Stajich J.E."/>
            <person name="Barry K."/>
            <person name="Grigoriev I.V."/>
            <person name="Crous P."/>
            <person name="Smith M.E."/>
        </authorList>
    </citation>
    <scope>NUCLEOTIDE SEQUENCE</scope>
    <source>
        <strain evidence="2">NBRC 32514</strain>
    </source>
</reference>
<proteinExistence type="predicted"/>
<evidence type="ECO:0000313" key="3">
    <source>
        <dbReference type="Proteomes" id="UP001149813"/>
    </source>
</evidence>
<evidence type="ECO:0000313" key="2">
    <source>
        <dbReference type="EMBL" id="KAJ1721109.1"/>
    </source>
</evidence>
<feature type="non-terminal residue" evidence="2">
    <location>
        <position position="521"/>
    </location>
</feature>
<dbReference type="OrthoDB" id="9936937at2759"/>
<evidence type="ECO:0000259" key="1">
    <source>
        <dbReference type="Pfam" id="PF25871"/>
    </source>
</evidence>
<dbReference type="InterPro" id="IPR058841">
    <property type="entry name" value="HTH_76"/>
</dbReference>
<dbReference type="EMBL" id="JANBOJ010000196">
    <property type="protein sequence ID" value="KAJ1721109.1"/>
    <property type="molecule type" value="Genomic_DNA"/>
</dbReference>
<gene>
    <name evidence="2" type="ORF">LPJ53_004323</name>
</gene>
<comment type="caution">
    <text evidence="2">The sequence shown here is derived from an EMBL/GenBank/DDBJ whole genome shotgun (WGS) entry which is preliminary data.</text>
</comment>
<dbReference type="AlphaFoldDB" id="A0A9W7XUJ2"/>
<protein>
    <recommendedName>
        <fullName evidence="1">PEX14-like helix-turn-helix domain-containing protein</fullName>
    </recommendedName>
</protein>
<dbReference type="Proteomes" id="UP001149813">
    <property type="component" value="Unassembled WGS sequence"/>
</dbReference>
<name>A0A9W7XUJ2_9FUNG</name>
<accession>A0A9W7XUJ2</accession>
<organism evidence="2 3">
    <name type="scientific">Coemansia erecta</name>
    <dbReference type="NCBI Taxonomy" id="147472"/>
    <lineage>
        <taxon>Eukaryota</taxon>
        <taxon>Fungi</taxon>
        <taxon>Fungi incertae sedis</taxon>
        <taxon>Zoopagomycota</taxon>
        <taxon>Kickxellomycotina</taxon>
        <taxon>Kickxellomycetes</taxon>
        <taxon>Kickxellales</taxon>
        <taxon>Kickxellaceae</taxon>
        <taxon>Coemansia</taxon>
    </lineage>
</organism>